<accession>A0AAQ3QHX5</accession>
<evidence type="ECO:0000313" key="13">
    <source>
        <dbReference type="Proteomes" id="UP001327560"/>
    </source>
</evidence>
<dbReference type="SUPFAM" id="SSF50952">
    <property type="entry name" value="Soluble quinoprotein glucose dehydrogenase"/>
    <property type="match status" value="1"/>
</dbReference>
<keyword evidence="9" id="KW-0449">Lipoprotein</keyword>
<feature type="domain" description="Glucose/Sorbosone dehydrogenase" evidence="11">
    <location>
        <begin position="246"/>
        <end position="527"/>
    </location>
</feature>
<keyword evidence="13" id="KW-1185">Reference proteome</keyword>
<keyword evidence="5" id="KW-0634">PQQ</keyword>
<dbReference type="GO" id="GO:0016491">
    <property type="term" value="F:oxidoreductase activity"/>
    <property type="evidence" value="ECO:0007669"/>
    <property type="project" value="UniProtKB-KW"/>
</dbReference>
<gene>
    <name evidence="12" type="ORF">Cni_G17618</name>
</gene>
<reference evidence="12 13" key="1">
    <citation type="submission" date="2023-10" db="EMBL/GenBank/DDBJ databases">
        <title>Chromosome-scale genome assembly provides insights into flower coloration mechanisms of Canna indica.</title>
        <authorList>
            <person name="Li C."/>
        </authorList>
    </citation>
    <scope>NUCLEOTIDE SEQUENCE [LARGE SCALE GENOMIC DNA]</scope>
    <source>
        <tissue evidence="12">Flower</tissue>
    </source>
</reference>
<dbReference type="EMBL" id="CP136894">
    <property type="protein sequence ID" value="WOL08865.1"/>
    <property type="molecule type" value="Genomic_DNA"/>
</dbReference>
<dbReference type="PANTHER" id="PTHR19328:SF13">
    <property type="entry name" value="HIPL1 PROTEIN"/>
    <property type="match status" value="1"/>
</dbReference>
<keyword evidence="7" id="KW-0472">Membrane</keyword>
<comment type="similarity">
    <text evidence="10">Belongs to the PQQ oxidoreductase GdhB family.</text>
</comment>
<keyword evidence="3" id="KW-1003">Cell membrane</keyword>
<evidence type="ECO:0000256" key="10">
    <source>
        <dbReference type="ARBA" id="ARBA00061483"/>
    </source>
</evidence>
<evidence type="ECO:0000256" key="9">
    <source>
        <dbReference type="ARBA" id="ARBA00023288"/>
    </source>
</evidence>
<dbReference type="InterPro" id="IPR011041">
    <property type="entry name" value="Quinoprot_gluc/sorb_DH_b-prop"/>
</dbReference>
<evidence type="ECO:0000256" key="2">
    <source>
        <dbReference type="ARBA" id="ARBA00004193"/>
    </source>
</evidence>
<proteinExistence type="inferred from homology"/>
<comment type="subcellular location">
    <subcellularLocation>
        <location evidence="2">Cell membrane</location>
        <topology evidence="2">Lipid-anchor</topology>
    </subcellularLocation>
</comment>
<protein>
    <submittedName>
        <fullName evidence="12">HIPL1 protein-like</fullName>
    </submittedName>
</protein>
<evidence type="ECO:0000256" key="4">
    <source>
        <dbReference type="ARBA" id="ARBA00022729"/>
    </source>
</evidence>
<dbReference type="FunFam" id="2.120.10.30:FF:000067">
    <property type="entry name" value="HHIP-like 1"/>
    <property type="match status" value="1"/>
</dbReference>
<comment type="cofactor">
    <cofactor evidence="1">
        <name>pyrroloquinoline quinone</name>
        <dbReference type="ChEBI" id="CHEBI:58442"/>
    </cofactor>
</comment>
<evidence type="ECO:0000259" key="11">
    <source>
        <dbReference type="Pfam" id="PF07995"/>
    </source>
</evidence>
<evidence type="ECO:0000313" key="12">
    <source>
        <dbReference type="EMBL" id="WOL08865.1"/>
    </source>
</evidence>
<dbReference type="Pfam" id="PF07995">
    <property type="entry name" value="GSDH"/>
    <property type="match status" value="1"/>
</dbReference>
<sequence length="710" mass="77222">MIDTSAPVFFVSPLNQRGAAKASLAAAMTPLSMGFVLPFLLFFLLPHCLALQLCTNSMAPVALKTPLPFCAYNGSSCCNSTDDAAIQKKFESMDISESACAAVMKSILCAKCDPYSASLFNTEPTLRTVPYLCNSTGLATSSVSKDSTQNFCSEVWMTCKDISMKKSPFAGLPVSSSKLTDIWQSETDFCKAFGGSSDDSTLCFNGNSVSFNKTVDSSTPKGVCLEKIANWSNYLNMVAHPDGSNRVFLANQAGKIWLATVPERGSGRTLEFDESNPFLDITDEVHFDTEFGVMGLAFHPNFTTNGRFFVSYNCDKVQSASCSGRCSCNSDVGCDPSKLGTDHGAQPCQFQTVVSEFTVNSSSTTPSTASTANPSEVRRIFTMGLPYTSHHGGQILFGPEDGYLYFMMGDGGNKGDPFNFAQNKKSLLGKIMRLDIDNIPSQTQISDLGLWGNYSIPKDNPYTVDSELQAEIWALGLRNPWRCSFDLERPSYFFCADVGQETYEEVDLIVKGGNYGWRVYEGPDIYHPPWAPGGNTSLGSINPIFPIMGYTHSDVNTNVGSASITGGYVYRSMTDPCLYGRYLYTDLYAVAMWAGTEIPENSGNYTATRMPMSCSKNSPIACDALPGNSLPSLGYIFSFGEDNEKDVFLLTSKGVYRVVAPSQCGYACPKENKTETGSPAAGSSSAGQIEKYLFGRLVMLFFAFLLCHIY</sequence>
<keyword evidence="6" id="KW-0560">Oxidoreductase</keyword>
<dbReference type="GO" id="GO:0005886">
    <property type="term" value="C:plasma membrane"/>
    <property type="evidence" value="ECO:0007669"/>
    <property type="project" value="UniProtKB-SubCell"/>
</dbReference>
<dbReference type="Proteomes" id="UP001327560">
    <property type="component" value="Chromosome 5"/>
</dbReference>
<evidence type="ECO:0000256" key="1">
    <source>
        <dbReference type="ARBA" id="ARBA00001931"/>
    </source>
</evidence>
<dbReference type="AlphaFoldDB" id="A0AAQ3QHX5"/>
<evidence type="ECO:0000256" key="5">
    <source>
        <dbReference type="ARBA" id="ARBA00022891"/>
    </source>
</evidence>
<dbReference type="PANTHER" id="PTHR19328">
    <property type="entry name" value="HEDGEHOG-INTERACTING PROTEIN"/>
    <property type="match status" value="1"/>
</dbReference>
<name>A0AAQ3QHX5_9LILI</name>
<evidence type="ECO:0000256" key="3">
    <source>
        <dbReference type="ARBA" id="ARBA00022475"/>
    </source>
</evidence>
<dbReference type="InterPro" id="IPR012938">
    <property type="entry name" value="Glc/Sorbosone_DH"/>
</dbReference>
<dbReference type="Gene3D" id="2.120.10.30">
    <property type="entry name" value="TolB, C-terminal domain"/>
    <property type="match status" value="1"/>
</dbReference>
<organism evidence="12 13">
    <name type="scientific">Canna indica</name>
    <name type="common">Indian-shot</name>
    <dbReference type="NCBI Taxonomy" id="4628"/>
    <lineage>
        <taxon>Eukaryota</taxon>
        <taxon>Viridiplantae</taxon>
        <taxon>Streptophyta</taxon>
        <taxon>Embryophyta</taxon>
        <taxon>Tracheophyta</taxon>
        <taxon>Spermatophyta</taxon>
        <taxon>Magnoliopsida</taxon>
        <taxon>Liliopsida</taxon>
        <taxon>Zingiberales</taxon>
        <taxon>Cannaceae</taxon>
        <taxon>Canna</taxon>
    </lineage>
</organism>
<keyword evidence="8" id="KW-0325">Glycoprotein</keyword>
<evidence type="ECO:0000256" key="6">
    <source>
        <dbReference type="ARBA" id="ARBA00023002"/>
    </source>
</evidence>
<dbReference type="InterPro" id="IPR011042">
    <property type="entry name" value="6-blade_b-propeller_TolB-like"/>
</dbReference>
<evidence type="ECO:0000256" key="8">
    <source>
        <dbReference type="ARBA" id="ARBA00023180"/>
    </source>
</evidence>
<keyword evidence="4" id="KW-0732">Signal</keyword>
<evidence type="ECO:0000256" key="7">
    <source>
        <dbReference type="ARBA" id="ARBA00023136"/>
    </source>
</evidence>